<reference evidence="1 2" key="1">
    <citation type="journal article" date="2011" name="Front. Microbiol.">
        <title>Two Strains of Crocosphaera watsonii with Highly Conserved Genomes are Distinguished by Strain-Specific Features.</title>
        <authorList>
            <person name="Bench S.R."/>
            <person name="Ilikchyan I.N."/>
            <person name="Tripp H.J."/>
            <person name="Zehr J.P."/>
        </authorList>
    </citation>
    <scope>NUCLEOTIDE SEQUENCE [LARGE SCALE GENOMIC DNA]</scope>
    <source>
        <strain evidence="1 2">WH 0003</strain>
    </source>
</reference>
<accession>G5J2C8</accession>
<dbReference type="GeneID" id="88769502"/>
<dbReference type="RefSeq" id="WP_007310053.1">
    <property type="nucleotide sequence ID" value="NZ_AESD01000254.1"/>
</dbReference>
<protein>
    <submittedName>
        <fullName evidence="1">Uncharacterized protein</fullName>
    </submittedName>
</protein>
<sequence length="190" mass="21809">MKLPVTCKDYSGEFFEDLIYNMGNPYLDNYIEDCKSAGGILLLIDGTSNSNDANYAQGLANFFKGLDHLGDVSQKRRIAFTLSKCDLPGLWVNRNNPGEIIEKIENRFPKTMNQLKIWEDNESREVDYFVTSSFGLLGEKYPEPNTKIIERDKNGSYCIIRKPKLWRSFGLVSPIYWLCTGERHKSLDES</sequence>
<name>G5J2C8_CROWT</name>
<gene>
    <name evidence="1" type="ORF">CWATWH0003_1659</name>
</gene>
<dbReference type="EMBL" id="AESD01000254">
    <property type="protein sequence ID" value="EHJ13662.1"/>
    <property type="molecule type" value="Genomic_DNA"/>
</dbReference>
<organism evidence="1 2">
    <name type="scientific">Crocosphaera watsonii WH 0003</name>
    <dbReference type="NCBI Taxonomy" id="423471"/>
    <lineage>
        <taxon>Bacteria</taxon>
        <taxon>Bacillati</taxon>
        <taxon>Cyanobacteriota</taxon>
        <taxon>Cyanophyceae</taxon>
        <taxon>Oscillatoriophycideae</taxon>
        <taxon>Chroococcales</taxon>
        <taxon>Aphanothecaceae</taxon>
        <taxon>Crocosphaera</taxon>
    </lineage>
</organism>
<dbReference type="AlphaFoldDB" id="G5J2C8"/>
<evidence type="ECO:0000313" key="2">
    <source>
        <dbReference type="Proteomes" id="UP000003477"/>
    </source>
</evidence>
<comment type="caution">
    <text evidence="1">The sequence shown here is derived from an EMBL/GenBank/DDBJ whole genome shotgun (WGS) entry which is preliminary data.</text>
</comment>
<proteinExistence type="predicted"/>
<evidence type="ECO:0000313" key="1">
    <source>
        <dbReference type="EMBL" id="EHJ13662.1"/>
    </source>
</evidence>
<dbReference type="PATRIC" id="fig|423471.3.peg.1550"/>
<dbReference type="Proteomes" id="UP000003477">
    <property type="component" value="Unassembled WGS sequence"/>
</dbReference>